<evidence type="ECO:0000259" key="2">
    <source>
        <dbReference type="Pfam" id="PF15249"/>
    </source>
</evidence>
<dbReference type="GeneID" id="25260818"/>
<feature type="region of interest" description="Disordered" evidence="1">
    <location>
        <begin position="49"/>
        <end position="81"/>
    </location>
</feature>
<comment type="caution">
    <text evidence="3">The sequence shown here is derived from an EMBL/GenBank/DDBJ whole genome shotgun (WGS) entry which is preliminary data.</text>
</comment>
<feature type="compositionally biased region" description="Low complexity" evidence="1">
    <location>
        <begin position="22"/>
        <end position="32"/>
    </location>
</feature>
<evidence type="ECO:0000313" key="3">
    <source>
        <dbReference type="EMBL" id="KGG50302.1"/>
    </source>
</evidence>
<dbReference type="HOGENOM" id="CLU_642641_0_0_1"/>
<gene>
    <name evidence="3" type="ORF">DI09_78p80</name>
</gene>
<evidence type="ECO:0000256" key="1">
    <source>
        <dbReference type="SAM" id="MobiDB-lite"/>
    </source>
</evidence>
<feature type="region of interest" description="Disordered" evidence="1">
    <location>
        <begin position="1"/>
        <end position="32"/>
    </location>
</feature>
<organism evidence="3 4">
    <name type="scientific">Mitosporidium daphniae</name>
    <dbReference type="NCBI Taxonomy" id="1485682"/>
    <lineage>
        <taxon>Eukaryota</taxon>
        <taxon>Fungi</taxon>
        <taxon>Fungi incertae sedis</taxon>
        <taxon>Microsporidia</taxon>
        <taxon>Mitosporidium</taxon>
    </lineage>
</organism>
<name>A0A098VMJ4_9MICR</name>
<dbReference type="AlphaFoldDB" id="A0A098VMJ4"/>
<dbReference type="VEuPathDB" id="MicrosporidiaDB:DI09_78p80"/>
<accession>A0A098VMJ4</accession>
<feature type="compositionally biased region" description="Low complexity" evidence="1">
    <location>
        <begin position="412"/>
        <end position="421"/>
    </location>
</feature>
<evidence type="ECO:0000313" key="4">
    <source>
        <dbReference type="Proteomes" id="UP000029725"/>
    </source>
</evidence>
<reference evidence="3 4" key="1">
    <citation type="submission" date="2014-04" db="EMBL/GenBank/DDBJ databases">
        <title>A new species of microsporidia sheds light on the evolution of extreme parasitism.</title>
        <authorList>
            <person name="Haag K.L."/>
            <person name="James T.Y."/>
            <person name="Larsson R."/>
            <person name="Schaer T.M."/>
            <person name="Refardt D."/>
            <person name="Pombert J.-F."/>
            <person name="Ebert D."/>
        </authorList>
    </citation>
    <scope>NUCLEOTIDE SEQUENCE [LARGE SCALE GENOMIC DNA]</scope>
    <source>
        <strain evidence="3 4">UGP3</strain>
        <tissue evidence="3">Spores</tissue>
    </source>
</reference>
<keyword evidence="4" id="KW-1185">Reference proteome</keyword>
<dbReference type="OrthoDB" id="2556847at2759"/>
<dbReference type="EMBL" id="JMKJ01000588">
    <property type="protein sequence ID" value="KGG50302.1"/>
    <property type="molecule type" value="Genomic_DNA"/>
</dbReference>
<feature type="region of interest" description="Disordered" evidence="1">
    <location>
        <begin position="392"/>
        <end position="427"/>
    </location>
</feature>
<proteinExistence type="predicted"/>
<feature type="domain" description="GLTSCR protein conserved" evidence="2">
    <location>
        <begin position="164"/>
        <end position="191"/>
    </location>
</feature>
<sequence>MPLRDNFTSTPSLTPFTNQTHASLNKNASDSSASNAICPLYLSSSSPSGDGAKFSGNSTAPRGAGEGPLQPASAPGCTNRPNHVADDMNIHGIGGFASKKRAIAQTEFSANLPAQRGLGVKDAPQERSAYFPQQALPKFAQSILYPCNICSRIDSYFKSHVEIIMNPDIHTPFASYDDAINRLIPYHLLLSNVNQFQTPHSFIPENVFKILDRATNKITRSDDSEYNYSTFLNLKCIFESRRMANSKIGAKPGAIASAAVLPQAKHSSYSHAQSSFHPSPTQYIAPSAGGGHSYAQKPTMPYHTSVPMAGFAQHAFYGPPVSAAPQGYMIPSNFQGYSHGFVPKGIHQMQSNVSPPQMSHPQQFHPYGFAPQSTTPVPYYLPQFSQQHIFNNYSSIGGPVPPKHVPNDGFESGSSSSSSSSVKRPSN</sequence>
<feature type="compositionally biased region" description="Polar residues" evidence="1">
    <location>
        <begin position="1"/>
        <end position="21"/>
    </location>
</feature>
<dbReference type="RefSeq" id="XP_013236745.1">
    <property type="nucleotide sequence ID" value="XM_013381291.1"/>
</dbReference>
<dbReference type="Proteomes" id="UP000029725">
    <property type="component" value="Unassembled WGS sequence"/>
</dbReference>
<dbReference type="Pfam" id="PF15249">
    <property type="entry name" value="GLTSCR1"/>
    <property type="match status" value="1"/>
</dbReference>
<dbReference type="InterPro" id="IPR015671">
    <property type="entry name" value="GSCR1_dom"/>
</dbReference>
<protein>
    <recommendedName>
        <fullName evidence="2">GLTSCR protein conserved domain-containing protein</fullName>
    </recommendedName>
</protein>